<organism evidence="1 2">
    <name type="scientific">Rhodocytophaga aerolata</name>
    <dbReference type="NCBI Taxonomy" id="455078"/>
    <lineage>
        <taxon>Bacteria</taxon>
        <taxon>Pseudomonadati</taxon>
        <taxon>Bacteroidota</taxon>
        <taxon>Cytophagia</taxon>
        <taxon>Cytophagales</taxon>
        <taxon>Rhodocytophagaceae</taxon>
        <taxon>Rhodocytophaga</taxon>
    </lineage>
</organism>
<gene>
    <name evidence="1" type="ORF">Q0590_28260</name>
</gene>
<evidence type="ECO:0000313" key="2">
    <source>
        <dbReference type="Proteomes" id="UP001168528"/>
    </source>
</evidence>
<dbReference type="RefSeq" id="WP_302041010.1">
    <property type="nucleotide sequence ID" value="NZ_JAUKPO010000027.1"/>
</dbReference>
<sequence length="158" mass="18549">MNDIIVKKVMSSDYGFLIPRYDKESGILEITSRKSKEWIYGIDIDGVIIFDIDEDLIIENLDVCVDKKYWKKVDNFPDWNLIEDKIYNLKVDASSIKIKSFNYGDIKLFTDKRSESLMITFNLSSQNEILKMYKVSNHCFCFINEDILQGFFINLKKG</sequence>
<accession>A0ABT8RHN0</accession>
<keyword evidence="2" id="KW-1185">Reference proteome</keyword>
<proteinExistence type="predicted"/>
<reference evidence="1" key="1">
    <citation type="submission" date="2023-07" db="EMBL/GenBank/DDBJ databases">
        <title>The genome sequence of Rhodocytophaga aerolata KACC 12507.</title>
        <authorList>
            <person name="Zhang X."/>
        </authorList>
    </citation>
    <scope>NUCLEOTIDE SEQUENCE</scope>
    <source>
        <strain evidence="1">KACC 12507</strain>
    </source>
</reference>
<protein>
    <submittedName>
        <fullName evidence="1">Uncharacterized protein</fullName>
    </submittedName>
</protein>
<comment type="caution">
    <text evidence="1">The sequence shown here is derived from an EMBL/GenBank/DDBJ whole genome shotgun (WGS) entry which is preliminary data.</text>
</comment>
<dbReference type="EMBL" id="JAUKPO010000027">
    <property type="protein sequence ID" value="MDO1450207.1"/>
    <property type="molecule type" value="Genomic_DNA"/>
</dbReference>
<name>A0ABT8RHN0_9BACT</name>
<dbReference type="Proteomes" id="UP001168528">
    <property type="component" value="Unassembled WGS sequence"/>
</dbReference>
<evidence type="ECO:0000313" key="1">
    <source>
        <dbReference type="EMBL" id="MDO1450207.1"/>
    </source>
</evidence>